<dbReference type="InterPro" id="IPR007516">
    <property type="entry name" value="Co_F420_Hydgase/DH_bsu_N"/>
</dbReference>
<feature type="domain" description="Coenzyme F420 hydrogenase/dehydrogenase beta subunit N-terminal" evidence="1">
    <location>
        <begin position="7"/>
        <end position="58"/>
    </location>
</feature>
<dbReference type="GO" id="GO:0052592">
    <property type="term" value="F:oxidoreductase activity, acting on CH or CH2 groups, with an iron-sulfur protein as acceptor"/>
    <property type="evidence" value="ECO:0007669"/>
    <property type="project" value="TreeGrafter"/>
</dbReference>
<comment type="caution">
    <text evidence="3">The sequence shown here is derived from an EMBL/GenBank/DDBJ whole genome shotgun (WGS) entry which is preliminary data.</text>
</comment>
<organism evidence="3">
    <name type="scientific">marine sediment metagenome</name>
    <dbReference type="NCBI Taxonomy" id="412755"/>
    <lineage>
        <taxon>unclassified sequences</taxon>
        <taxon>metagenomes</taxon>
        <taxon>ecological metagenomes</taxon>
    </lineage>
</organism>
<dbReference type="EMBL" id="BARU01026167">
    <property type="protein sequence ID" value="GAH74705.1"/>
    <property type="molecule type" value="Genomic_DNA"/>
</dbReference>
<dbReference type="PANTHER" id="PTHR31332">
    <property type="entry name" value="7-HYDROXYMETHYL CHLOROPHYLL A REDUCTASE, CHLOROPLASTIC"/>
    <property type="match status" value="1"/>
</dbReference>
<evidence type="ECO:0000259" key="1">
    <source>
        <dbReference type="Pfam" id="PF04422"/>
    </source>
</evidence>
<dbReference type="InterPro" id="IPR007525">
    <property type="entry name" value="FrhB_FdhB_C"/>
</dbReference>
<dbReference type="PANTHER" id="PTHR31332:SF0">
    <property type="entry name" value="7-HYDROXYMETHYL CHLOROPHYLL A REDUCTASE, CHLOROPLASTIC"/>
    <property type="match status" value="1"/>
</dbReference>
<dbReference type="InterPro" id="IPR045220">
    <property type="entry name" value="FRHB/FDHB/HCAR-like"/>
</dbReference>
<feature type="non-terminal residue" evidence="3">
    <location>
        <position position="1"/>
    </location>
</feature>
<proteinExistence type="predicted"/>
<protein>
    <recommendedName>
        <fullName evidence="4">Coenzyme F420 hydrogenase/dehydrogenase beta subunit C-terminal domain-containing protein</fullName>
    </recommendedName>
</protein>
<dbReference type="Pfam" id="PF04432">
    <property type="entry name" value="FrhB_FdhB_C"/>
    <property type="match status" value="1"/>
</dbReference>
<feature type="domain" description="Coenzyme F420 hydrogenase/dehydrogenase beta subunit C-terminal" evidence="2">
    <location>
        <begin position="84"/>
        <end position="228"/>
    </location>
</feature>
<name>X1IZL8_9ZZZZ</name>
<dbReference type="Pfam" id="PF04422">
    <property type="entry name" value="FrhB_FdhB_N"/>
    <property type="match status" value="1"/>
</dbReference>
<evidence type="ECO:0000313" key="3">
    <source>
        <dbReference type="EMBL" id="GAH74705.1"/>
    </source>
</evidence>
<gene>
    <name evidence="3" type="ORF">S03H2_42073</name>
</gene>
<sequence>SGRIRPSTVLTYLFEQDRIDAAIVSEYDENFKPVPKIIYDKKDLLKSAGTRYSISSNILPLKDFNKISQEIMNKKDILNIEDLSIAFVGTPCQCRAIRKMQHLSISPIYSIRFVIGLFCFENFDYDKLFEIIEKETKLVPANVLKAQIKKNFFVTSRENKVFEVDIKKLDEAVRDHCHECDEFTGRFSDFSVGASGAPEGYSIIIIRTNEGQNLINSLLSEGFIDKYNIPAKEISEWKTKKINWFRKMTSLKTKKGKLGEKNEK</sequence>
<evidence type="ECO:0008006" key="4">
    <source>
        <dbReference type="Google" id="ProtNLM"/>
    </source>
</evidence>
<dbReference type="AlphaFoldDB" id="X1IZL8"/>
<reference evidence="3" key="1">
    <citation type="journal article" date="2014" name="Front. Microbiol.">
        <title>High frequency of phylogenetically diverse reductive dehalogenase-homologous genes in deep subseafloor sedimentary metagenomes.</title>
        <authorList>
            <person name="Kawai M."/>
            <person name="Futagami T."/>
            <person name="Toyoda A."/>
            <person name="Takaki Y."/>
            <person name="Nishi S."/>
            <person name="Hori S."/>
            <person name="Arai W."/>
            <person name="Tsubouchi T."/>
            <person name="Morono Y."/>
            <person name="Uchiyama I."/>
            <person name="Ito T."/>
            <person name="Fujiyama A."/>
            <person name="Inagaki F."/>
            <person name="Takami H."/>
        </authorList>
    </citation>
    <scope>NUCLEOTIDE SEQUENCE</scope>
    <source>
        <strain evidence="3">Expedition CK06-06</strain>
    </source>
</reference>
<accession>X1IZL8</accession>
<evidence type="ECO:0000259" key="2">
    <source>
        <dbReference type="Pfam" id="PF04432"/>
    </source>
</evidence>